<name>A0ABR4LLG8_9EURO</name>
<dbReference type="RefSeq" id="XP_070884365.1">
    <property type="nucleotide sequence ID" value="XM_071025224.1"/>
</dbReference>
<keyword evidence="3" id="KW-1185">Reference proteome</keyword>
<evidence type="ECO:0000313" key="2">
    <source>
        <dbReference type="EMBL" id="KAL2865386.1"/>
    </source>
</evidence>
<accession>A0ABR4LLG8</accession>
<protein>
    <submittedName>
        <fullName evidence="2">Uncharacterized protein</fullName>
    </submittedName>
</protein>
<evidence type="ECO:0000256" key="1">
    <source>
        <dbReference type="SAM" id="MobiDB-lite"/>
    </source>
</evidence>
<feature type="region of interest" description="Disordered" evidence="1">
    <location>
        <begin position="1"/>
        <end position="37"/>
    </location>
</feature>
<dbReference type="GeneID" id="98140296"/>
<sequence>MTDLFSQFKPHTKSPTALWTLAPGIPPPPDTRGGRGGRGLGLVSKALSLQCSEWTSASADAGAGAGAGCSSTEAGQKTWDVGRPRMGNGSQCQVGPNRDPRTDIEVESGASRLNWHRHRESAFGSWSDSLPRHCGFHHEGLDLEALPDCRLCAAYVYSGALQRPEPGHLVVGLILNSTRDVADPAIKVRVWSTSFTSRTSGHINKSILRVSSQTKSINYETRVKAGFGRREHEQLRVMG</sequence>
<gene>
    <name evidence="2" type="ORF">BJX67DRAFT_183647</name>
</gene>
<reference evidence="2 3" key="1">
    <citation type="submission" date="2024-07" db="EMBL/GenBank/DDBJ databases">
        <title>Section-level genome sequencing and comparative genomics of Aspergillus sections Usti and Cavernicolus.</title>
        <authorList>
            <consortium name="Lawrence Berkeley National Laboratory"/>
            <person name="Nybo J.L."/>
            <person name="Vesth T.C."/>
            <person name="Theobald S."/>
            <person name="Frisvad J.C."/>
            <person name="Larsen T.O."/>
            <person name="Kjaerboelling I."/>
            <person name="Rothschild-Mancinelli K."/>
            <person name="Lyhne E.K."/>
            <person name="Kogle M.E."/>
            <person name="Barry K."/>
            <person name="Clum A."/>
            <person name="Na H."/>
            <person name="Ledsgaard L."/>
            <person name="Lin J."/>
            <person name="Lipzen A."/>
            <person name="Kuo A."/>
            <person name="Riley R."/>
            <person name="Mondo S."/>
            <person name="Labutti K."/>
            <person name="Haridas S."/>
            <person name="Pangalinan J."/>
            <person name="Salamov A.A."/>
            <person name="Simmons B.A."/>
            <person name="Magnuson J.K."/>
            <person name="Chen J."/>
            <person name="Drula E."/>
            <person name="Henrissat B."/>
            <person name="Wiebenga A."/>
            <person name="Lubbers R.J."/>
            <person name="Gomes A.C."/>
            <person name="Macurrencykelacurrency M.R."/>
            <person name="Stajich J."/>
            <person name="Grigoriev I.V."/>
            <person name="Mortensen U.H."/>
            <person name="De Vries R.P."/>
            <person name="Baker S.E."/>
            <person name="Andersen M.R."/>
        </authorList>
    </citation>
    <scope>NUCLEOTIDE SEQUENCE [LARGE SCALE GENOMIC DNA]</scope>
    <source>
        <strain evidence="2 3">CBS 449.75</strain>
    </source>
</reference>
<dbReference type="Proteomes" id="UP001610432">
    <property type="component" value="Unassembled WGS sequence"/>
</dbReference>
<evidence type="ECO:0000313" key="3">
    <source>
        <dbReference type="Proteomes" id="UP001610432"/>
    </source>
</evidence>
<feature type="region of interest" description="Disordered" evidence="1">
    <location>
        <begin position="62"/>
        <end position="102"/>
    </location>
</feature>
<comment type="caution">
    <text evidence="2">The sequence shown here is derived from an EMBL/GenBank/DDBJ whole genome shotgun (WGS) entry which is preliminary data.</text>
</comment>
<proteinExistence type="predicted"/>
<dbReference type="EMBL" id="JBFXLQ010000032">
    <property type="protein sequence ID" value="KAL2865386.1"/>
    <property type="molecule type" value="Genomic_DNA"/>
</dbReference>
<organism evidence="2 3">
    <name type="scientific">Aspergillus lucknowensis</name>
    <dbReference type="NCBI Taxonomy" id="176173"/>
    <lineage>
        <taxon>Eukaryota</taxon>
        <taxon>Fungi</taxon>
        <taxon>Dikarya</taxon>
        <taxon>Ascomycota</taxon>
        <taxon>Pezizomycotina</taxon>
        <taxon>Eurotiomycetes</taxon>
        <taxon>Eurotiomycetidae</taxon>
        <taxon>Eurotiales</taxon>
        <taxon>Aspergillaceae</taxon>
        <taxon>Aspergillus</taxon>
        <taxon>Aspergillus subgen. Nidulantes</taxon>
    </lineage>
</organism>
<feature type="compositionally biased region" description="Low complexity" evidence="1">
    <location>
        <begin position="62"/>
        <end position="75"/>
    </location>
</feature>